<evidence type="ECO:0000313" key="7">
    <source>
        <dbReference type="Proteomes" id="UP000277294"/>
    </source>
</evidence>
<evidence type="ECO:0000313" key="6">
    <source>
        <dbReference type="EMBL" id="VCU71746.1"/>
    </source>
</evidence>
<dbReference type="OrthoDB" id="8587114at2"/>
<evidence type="ECO:0000259" key="5">
    <source>
        <dbReference type="PROSITE" id="PS50931"/>
    </source>
</evidence>
<dbReference type="GO" id="GO:0005829">
    <property type="term" value="C:cytosol"/>
    <property type="evidence" value="ECO:0007669"/>
    <property type="project" value="TreeGrafter"/>
</dbReference>
<dbReference type="InterPro" id="IPR000847">
    <property type="entry name" value="LysR_HTH_N"/>
</dbReference>
<keyword evidence="4" id="KW-0804">Transcription</keyword>
<dbReference type="PRINTS" id="PR00039">
    <property type="entry name" value="HTHLYSR"/>
</dbReference>
<dbReference type="Gene3D" id="1.10.10.10">
    <property type="entry name" value="Winged helix-like DNA-binding domain superfamily/Winged helix DNA-binding domain"/>
    <property type="match status" value="1"/>
</dbReference>
<evidence type="ECO:0000256" key="2">
    <source>
        <dbReference type="ARBA" id="ARBA00023015"/>
    </source>
</evidence>
<name>A0A3P4B897_9BURK</name>
<dbReference type="SUPFAM" id="SSF46785">
    <property type="entry name" value="Winged helix' DNA-binding domain"/>
    <property type="match status" value="1"/>
</dbReference>
<keyword evidence="7" id="KW-1185">Reference proteome</keyword>
<dbReference type="RefSeq" id="WP_124081333.1">
    <property type="nucleotide sequence ID" value="NZ_UWPJ01000029.1"/>
</dbReference>
<proteinExistence type="inferred from homology"/>
<dbReference type="Gene3D" id="3.40.190.10">
    <property type="entry name" value="Periplasmic binding protein-like II"/>
    <property type="match status" value="2"/>
</dbReference>
<dbReference type="Proteomes" id="UP000277294">
    <property type="component" value="Unassembled WGS sequence"/>
</dbReference>
<dbReference type="InterPro" id="IPR050950">
    <property type="entry name" value="HTH-type_LysR_regulators"/>
</dbReference>
<dbReference type="AlphaFoldDB" id="A0A3P4B897"/>
<evidence type="ECO:0000256" key="4">
    <source>
        <dbReference type="ARBA" id="ARBA00023163"/>
    </source>
</evidence>
<dbReference type="InterPro" id="IPR036388">
    <property type="entry name" value="WH-like_DNA-bd_sf"/>
</dbReference>
<reference evidence="6 7" key="1">
    <citation type="submission" date="2018-10" db="EMBL/GenBank/DDBJ databases">
        <authorList>
            <person name="Criscuolo A."/>
        </authorList>
    </citation>
    <scope>NUCLEOTIDE SEQUENCE [LARGE SCALE GENOMIC DNA]</scope>
    <source>
        <strain evidence="6">DnA1</strain>
    </source>
</reference>
<accession>A0A3P4B897</accession>
<dbReference type="InterPro" id="IPR036390">
    <property type="entry name" value="WH_DNA-bd_sf"/>
</dbReference>
<dbReference type="InterPro" id="IPR005119">
    <property type="entry name" value="LysR_subst-bd"/>
</dbReference>
<organism evidence="6 7">
    <name type="scientific">Pigmentiphaga humi</name>
    <dbReference type="NCBI Taxonomy" id="2478468"/>
    <lineage>
        <taxon>Bacteria</taxon>
        <taxon>Pseudomonadati</taxon>
        <taxon>Pseudomonadota</taxon>
        <taxon>Betaproteobacteria</taxon>
        <taxon>Burkholderiales</taxon>
        <taxon>Alcaligenaceae</taxon>
        <taxon>Pigmentiphaga</taxon>
    </lineage>
</organism>
<dbReference type="Pfam" id="PF00126">
    <property type="entry name" value="HTH_1"/>
    <property type="match status" value="1"/>
</dbReference>
<protein>
    <submittedName>
        <fullName evidence="6">HTH-type transcriptional regulator CynR</fullName>
    </submittedName>
</protein>
<dbReference type="SUPFAM" id="SSF53850">
    <property type="entry name" value="Periplasmic binding protein-like II"/>
    <property type="match status" value="1"/>
</dbReference>
<gene>
    <name evidence="6" type="primary">cynR_23</name>
    <name evidence="6" type="ORF">PIGHUM_03836</name>
</gene>
<sequence length="336" mass="36574">MAFTLVQLQHFSAVVRYGSFSAAARALGVAQPAISQSVAALEEDLGVRLFDRNSRKCTPTAAGLVFVNEAAQIISSVSESREKLRQFQTGKSGKVVVGLTPGISNLVGEHLLRHMHETAPGLDVIIVEAFMTRLQEFLLEERIDCAVSYGLDTDSPATRTWQLGYEPFCLVGKPALFEQLAGGETVGIEEIARLPLFLATLSYEEGVGRLLIDTARKRGVELDVRHQVQSLSLIRRLLLHKGLATVTPIGAIIDELCDGRLESRPLADGAFVYPVQFAIAAHRNFGIIEKGVMNGIAAVTKVLLHDSGIWRRQPGSGARPDVRRYLDHAMRAPQGG</sequence>
<dbReference type="GO" id="GO:0003677">
    <property type="term" value="F:DNA binding"/>
    <property type="evidence" value="ECO:0007669"/>
    <property type="project" value="UniProtKB-KW"/>
</dbReference>
<evidence type="ECO:0000256" key="1">
    <source>
        <dbReference type="ARBA" id="ARBA00009437"/>
    </source>
</evidence>
<feature type="domain" description="HTH lysR-type" evidence="5">
    <location>
        <begin position="3"/>
        <end position="60"/>
    </location>
</feature>
<dbReference type="PROSITE" id="PS50931">
    <property type="entry name" value="HTH_LYSR"/>
    <property type="match status" value="1"/>
</dbReference>
<evidence type="ECO:0000256" key="3">
    <source>
        <dbReference type="ARBA" id="ARBA00023125"/>
    </source>
</evidence>
<keyword evidence="2" id="KW-0805">Transcription regulation</keyword>
<keyword evidence="3" id="KW-0238">DNA-binding</keyword>
<dbReference type="EMBL" id="UWPJ01000029">
    <property type="protein sequence ID" value="VCU71746.1"/>
    <property type="molecule type" value="Genomic_DNA"/>
</dbReference>
<dbReference type="FunFam" id="1.10.10.10:FF:000001">
    <property type="entry name" value="LysR family transcriptional regulator"/>
    <property type="match status" value="1"/>
</dbReference>
<dbReference type="GO" id="GO:0003700">
    <property type="term" value="F:DNA-binding transcription factor activity"/>
    <property type="evidence" value="ECO:0007669"/>
    <property type="project" value="InterPro"/>
</dbReference>
<dbReference type="Pfam" id="PF03466">
    <property type="entry name" value="LysR_substrate"/>
    <property type="match status" value="1"/>
</dbReference>
<comment type="similarity">
    <text evidence="1">Belongs to the LysR transcriptional regulatory family.</text>
</comment>
<dbReference type="PANTHER" id="PTHR30419">
    <property type="entry name" value="HTH-TYPE TRANSCRIPTIONAL REGULATOR YBHD"/>
    <property type="match status" value="1"/>
</dbReference>